<dbReference type="Proteomes" id="UP001055439">
    <property type="component" value="Chromosome 10"/>
</dbReference>
<sequence length="76" mass="8776">MQARHGLPLLGLRCIRPWCQLSHGSSRPLGHLCLLPLPRVWLLHLRCKFAMGSPSLRFLQSRSYCSPVRLLLNLRF</sequence>
<evidence type="ECO:0000313" key="2">
    <source>
        <dbReference type="Proteomes" id="UP001055439"/>
    </source>
</evidence>
<accession>A0A9E7EWA9</accession>
<protein>
    <submittedName>
        <fullName evidence="1">Uncharacterized protein</fullName>
    </submittedName>
</protein>
<proteinExistence type="predicted"/>
<gene>
    <name evidence="1" type="ORF">MUK42_05718</name>
</gene>
<reference evidence="1" key="1">
    <citation type="submission" date="2022-05" db="EMBL/GenBank/DDBJ databases">
        <title>The Musa troglodytarum L. genome provides insights into the mechanism of non-climacteric behaviour and enrichment of carotenoids.</title>
        <authorList>
            <person name="Wang J."/>
        </authorList>
    </citation>
    <scope>NUCLEOTIDE SEQUENCE</scope>
    <source>
        <tissue evidence="1">Leaf</tissue>
    </source>
</reference>
<dbReference type="AlphaFoldDB" id="A0A9E7EWA9"/>
<dbReference type="EMBL" id="CP097503">
    <property type="protein sequence ID" value="URD83706.1"/>
    <property type="molecule type" value="Genomic_DNA"/>
</dbReference>
<keyword evidence="2" id="KW-1185">Reference proteome</keyword>
<name>A0A9E7EWA9_9LILI</name>
<organism evidence="1 2">
    <name type="scientific">Musa troglodytarum</name>
    <name type="common">fe'i banana</name>
    <dbReference type="NCBI Taxonomy" id="320322"/>
    <lineage>
        <taxon>Eukaryota</taxon>
        <taxon>Viridiplantae</taxon>
        <taxon>Streptophyta</taxon>
        <taxon>Embryophyta</taxon>
        <taxon>Tracheophyta</taxon>
        <taxon>Spermatophyta</taxon>
        <taxon>Magnoliopsida</taxon>
        <taxon>Liliopsida</taxon>
        <taxon>Zingiberales</taxon>
        <taxon>Musaceae</taxon>
        <taxon>Musa</taxon>
    </lineage>
</organism>
<evidence type="ECO:0000313" key="1">
    <source>
        <dbReference type="EMBL" id="URD83706.1"/>
    </source>
</evidence>